<accession>A0A383EMS4</accession>
<dbReference type="EMBL" id="UINC01227359">
    <property type="protein sequence ID" value="SVE58202.1"/>
    <property type="molecule type" value="Genomic_DNA"/>
</dbReference>
<name>A0A383EMS4_9ZZZZ</name>
<protein>
    <submittedName>
        <fullName evidence="1">Uncharacterized protein</fullName>
    </submittedName>
</protein>
<proteinExistence type="predicted"/>
<reference evidence="1" key="1">
    <citation type="submission" date="2018-05" db="EMBL/GenBank/DDBJ databases">
        <authorList>
            <person name="Lanie J.A."/>
            <person name="Ng W.-L."/>
            <person name="Kazmierczak K.M."/>
            <person name="Andrzejewski T.M."/>
            <person name="Davidsen T.M."/>
            <person name="Wayne K.J."/>
            <person name="Tettelin H."/>
            <person name="Glass J.I."/>
            <person name="Rusch D."/>
            <person name="Podicherti R."/>
            <person name="Tsui H.-C.T."/>
            <person name="Winkler M.E."/>
        </authorList>
    </citation>
    <scope>NUCLEOTIDE SEQUENCE</scope>
</reference>
<sequence>MKEIIRPSFVGRRQANGFSLSGCTESWRLSPRHVDVARPSLQIGIVEQGFELDVPRAWVADVSVGVGESQFRRLDLQVQAVRRVDGMRRQIELPQDTQCDERRNSLAVGWDLVQALAAVIDLQRVRPFRVV</sequence>
<evidence type="ECO:0000313" key="1">
    <source>
        <dbReference type="EMBL" id="SVE58202.1"/>
    </source>
</evidence>
<organism evidence="1">
    <name type="scientific">marine metagenome</name>
    <dbReference type="NCBI Taxonomy" id="408172"/>
    <lineage>
        <taxon>unclassified sequences</taxon>
        <taxon>metagenomes</taxon>
        <taxon>ecological metagenomes</taxon>
    </lineage>
</organism>
<dbReference type="AlphaFoldDB" id="A0A383EMS4"/>
<feature type="non-terminal residue" evidence="1">
    <location>
        <position position="131"/>
    </location>
</feature>
<gene>
    <name evidence="1" type="ORF">METZ01_LOCUS511056</name>
</gene>